<dbReference type="VEuPathDB" id="FungiDB:BO71DRAFT_435523"/>
<evidence type="ECO:0000313" key="3">
    <source>
        <dbReference type="Proteomes" id="UP000247810"/>
    </source>
</evidence>
<accession>A0A319EC31</accession>
<evidence type="ECO:0000259" key="1">
    <source>
        <dbReference type="Pfam" id="PF05368"/>
    </source>
</evidence>
<dbReference type="InterPro" id="IPR036291">
    <property type="entry name" value="NAD(P)-bd_dom_sf"/>
</dbReference>
<dbReference type="Gene3D" id="3.40.50.720">
    <property type="entry name" value="NAD(P)-binding Rossmann-like Domain"/>
    <property type="match status" value="1"/>
</dbReference>
<dbReference type="InterPro" id="IPR051604">
    <property type="entry name" value="Ergot_Alk_Oxidoreductase"/>
</dbReference>
<dbReference type="Proteomes" id="UP000247810">
    <property type="component" value="Unassembled WGS sequence"/>
</dbReference>
<dbReference type="InterPro" id="IPR008030">
    <property type="entry name" value="NmrA-like"/>
</dbReference>
<dbReference type="EMBL" id="KZ826075">
    <property type="protein sequence ID" value="PYH88662.1"/>
    <property type="molecule type" value="Genomic_DNA"/>
</dbReference>
<dbReference type="Pfam" id="PF05368">
    <property type="entry name" value="NmrA"/>
    <property type="match status" value="1"/>
</dbReference>
<dbReference type="PANTHER" id="PTHR43162:SF1">
    <property type="entry name" value="PRESTALK A DIFFERENTIATION PROTEIN A"/>
    <property type="match status" value="1"/>
</dbReference>
<dbReference type="STRING" id="1448320.A0A319EC31"/>
<keyword evidence="3" id="KW-1185">Reference proteome</keyword>
<proteinExistence type="predicted"/>
<dbReference type="AlphaFoldDB" id="A0A319EC31"/>
<feature type="domain" description="NmrA-like" evidence="1">
    <location>
        <begin position="3"/>
        <end position="112"/>
    </location>
</feature>
<dbReference type="SUPFAM" id="SSF51735">
    <property type="entry name" value="NAD(P)-binding Rossmann-fold domains"/>
    <property type="match status" value="1"/>
</dbReference>
<sequence length="318" mass="34564">MAPTILIIGATGNTGRSVTETLPSLLQSTNALPEHHRVIALTRSSASPVAQQLAKIPGIELIEKNWVDITSGWLREHQVVRAFIASHNEPNQFAEESAFYVAALNAGVQYVVRIATTAANALLSSPEFAALQWTSLQPNIFSQYYLSSAAEWINQYRHRKLEEYGGSSSVEPLKLLASGDAPVAIVDSSDVGVFAAHLLSQRDPAVHNKASYVLNGPEDITDRQIVDMVEQRIGARVEGEQVSFQDVSLVDSLLHEHNHGANHASKSVILSLKYALETAWEGKCSASTTSQKVLEIAPPRRTPAEVLETLLKDSKIGV</sequence>
<dbReference type="OrthoDB" id="413314at2759"/>
<reference evidence="2 3" key="1">
    <citation type="submission" date="2018-02" db="EMBL/GenBank/DDBJ databases">
        <title>The genomes of Aspergillus section Nigri reveals drivers in fungal speciation.</title>
        <authorList>
            <consortium name="DOE Joint Genome Institute"/>
            <person name="Vesth T.C."/>
            <person name="Nybo J."/>
            <person name="Theobald S."/>
            <person name="Brandl J."/>
            <person name="Frisvad J.C."/>
            <person name="Nielsen K.F."/>
            <person name="Lyhne E.K."/>
            <person name="Kogle M.E."/>
            <person name="Kuo A."/>
            <person name="Riley R."/>
            <person name="Clum A."/>
            <person name="Nolan M."/>
            <person name="Lipzen A."/>
            <person name="Salamov A."/>
            <person name="Henrissat B."/>
            <person name="Wiebenga A."/>
            <person name="De vries R.P."/>
            <person name="Grigoriev I.V."/>
            <person name="Mortensen U.H."/>
            <person name="Andersen M.R."/>
            <person name="Baker S.E."/>
        </authorList>
    </citation>
    <scope>NUCLEOTIDE SEQUENCE [LARGE SCALE GENOMIC DNA]</scope>
    <source>
        <strain evidence="2 3">CBS 707.79</strain>
    </source>
</reference>
<organism evidence="2 3">
    <name type="scientific">Aspergillus ellipticus CBS 707.79</name>
    <dbReference type="NCBI Taxonomy" id="1448320"/>
    <lineage>
        <taxon>Eukaryota</taxon>
        <taxon>Fungi</taxon>
        <taxon>Dikarya</taxon>
        <taxon>Ascomycota</taxon>
        <taxon>Pezizomycotina</taxon>
        <taxon>Eurotiomycetes</taxon>
        <taxon>Eurotiomycetidae</taxon>
        <taxon>Eurotiales</taxon>
        <taxon>Aspergillaceae</taxon>
        <taxon>Aspergillus</taxon>
        <taxon>Aspergillus subgen. Circumdati</taxon>
    </lineage>
</organism>
<protein>
    <submittedName>
        <fullName evidence="2">NAD(P)-binding protein</fullName>
    </submittedName>
</protein>
<name>A0A319EC31_9EURO</name>
<evidence type="ECO:0000313" key="2">
    <source>
        <dbReference type="EMBL" id="PYH88662.1"/>
    </source>
</evidence>
<gene>
    <name evidence="2" type="ORF">BO71DRAFT_435523</name>
</gene>
<dbReference type="PANTHER" id="PTHR43162">
    <property type="match status" value="1"/>
</dbReference>
<dbReference type="Gene3D" id="3.90.25.10">
    <property type="entry name" value="UDP-galactose 4-epimerase, domain 1"/>
    <property type="match status" value="1"/>
</dbReference>